<organism evidence="1">
    <name type="scientific">Tunturiibacter psychrotolerans</name>
    <dbReference type="NCBI Taxonomy" id="3069686"/>
    <lineage>
        <taxon>Bacteria</taxon>
        <taxon>Pseudomonadati</taxon>
        <taxon>Acidobacteriota</taxon>
        <taxon>Terriglobia</taxon>
        <taxon>Terriglobales</taxon>
        <taxon>Acidobacteriaceae</taxon>
        <taxon>Tunturiibacter</taxon>
    </lineage>
</organism>
<dbReference type="KEGG" id="tpsc:RBB77_08335"/>
<proteinExistence type="predicted"/>
<reference evidence="1" key="2">
    <citation type="journal article" date="2024" name="Environ. Microbiol.">
        <title>Genome analysis and description of Tunturibacter gen. nov. expands the diversity of Terriglobia in tundra soils.</title>
        <authorList>
            <person name="Messyasz A."/>
            <person name="Mannisto M.K."/>
            <person name="Kerkhof L.J."/>
            <person name="Haggblom M.M."/>
        </authorList>
    </citation>
    <scope>NUCLEOTIDE SEQUENCE</scope>
    <source>
        <strain evidence="1">X5P6</strain>
    </source>
</reference>
<accession>A0AAU7ZVG7</accession>
<gene>
    <name evidence="1" type="ORF">RBB77_08335</name>
</gene>
<reference evidence="1" key="1">
    <citation type="submission" date="2023-08" db="EMBL/GenBank/DDBJ databases">
        <authorList>
            <person name="Messyasz A."/>
            <person name="Mannisto M.K."/>
            <person name="Kerkhof L.J."/>
            <person name="Haggblom M."/>
        </authorList>
    </citation>
    <scope>NUCLEOTIDE SEQUENCE</scope>
    <source>
        <strain evidence="1">X5P6</strain>
    </source>
</reference>
<dbReference type="Gene3D" id="2.120.10.70">
    <property type="entry name" value="Fucose-specific lectin"/>
    <property type="match status" value="1"/>
</dbReference>
<dbReference type="AlphaFoldDB" id="A0AAU7ZVG7"/>
<evidence type="ECO:0000313" key="1">
    <source>
        <dbReference type="EMBL" id="XCB34891.1"/>
    </source>
</evidence>
<dbReference type="EMBL" id="CP132942">
    <property type="protein sequence ID" value="XCB34891.1"/>
    <property type="molecule type" value="Genomic_DNA"/>
</dbReference>
<sequence>MDVHFVLGSGIWQEVELWPRHIAALGTPVAAATQSSGFVELTNQTYAFFVDKTGALNAYSVDNTGIWKRQIISAEGTFWPNTSIAVSQQFGTADGFVGSQNQLDVFEIDVNSTLNVKFGFRKISFVESRHLHCSEKCSECRFRLACIGLEVEAVIH</sequence>
<dbReference type="RefSeq" id="WP_353066430.1">
    <property type="nucleotide sequence ID" value="NZ_CP132942.1"/>
</dbReference>
<name>A0AAU7ZVG7_9BACT</name>
<protein>
    <submittedName>
        <fullName evidence="1">Uncharacterized protein</fullName>
    </submittedName>
</protein>